<organism evidence="7 8">
    <name type="scientific">Flavobacterium restrictum</name>
    <dbReference type="NCBI Taxonomy" id="2594428"/>
    <lineage>
        <taxon>Bacteria</taxon>
        <taxon>Pseudomonadati</taxon>
        <taxon>Bacteroidota</taxon>
        <taxon>Flavobacteriia</taxon>
        <taxon>Flavobacteriales</taxon>
        <taxon>Flavobacteriaceae</taxon>
        <taxon>Flavobacterium</taxon>
    </lineage>
</organism>
<evidence type="ECO:0000256" key="1">
    <source>
        <dbReference type="ARBA" id="ARBA00007274"/>
    </source>
</evidence>
<comment type="similarity">
    <text evidence="1 5">Belongs to the transferase hexapeptide repeat family.</text>
</comment>
<protein>
    <recommendedName>
        <fullName evidence="5">Serine acetyltransferase</fullName>
        <ecNumber evidence="5">2.3.1.30</ecNumber>
    </recommendedName>
</protein>
<dbReference type="SUPFAM" id="SSF51161">
    <property type="entry name" value="Trimeric LpxA-like enzymes"/>
    <property type="match status" value="1"/>
</dbReference>
<dbReference type="CDD" id="cd03354">
    <property type="entry name" value="LbH_SAT"/>
    <property type="match status" value="1"/>
</dbReference>
<dbReference type="GO" id="GO:0009001">
    <property type="term" value="F:serine O-acetyltransferase activity"/>
    <property type="evidence" value="ECO:0007669"/>
    <property type="project" value="UniProtKB-EC"/>
</dbReference>
<evidence type="ECO:0000313" key="8">
    <source>
        <dbReference type="Proteomes" id="UP000316371"/>
    </source>
</evidence>
<keyword evidence="2 5" id="KW-0808">Transferase</keyword>
<evidence type="ECO:0000256" key="4">
    <source>
        <dbReference type="ARBA" id="ARBA00023315"/>
    </source>
</evidence>
<dbReference type="EMBL" id="VJZT01000003">
    <property type="protein sequence ID" value="TRX41263.1"/>
    <property type="molecule type" value="Genomic_DNA"/>
</dbReference>
<keyword evidence="6" id="KW-0472">Membrane</keyword>
<keyword evidence="6" id="KW-0812">Transmembrane</keyword>
<reference evidence="7 8" key="1">
    <citation type="submission" date="2019-07" db="EMBL/GenBank/DDBJ databases">
        <title>Novel species of Flavobacterium.</title>
        <authorList>
            <person name="Liu Q."/>
            <person name="Xin Y.-H."/>
        </authorList>
    </citation>
    <scope>NUCLEOTIDE SEQUENCE [LARGE SCALE GENOMIC DNA]</scope>
    <source>
        <strain evidence="7 8">LB1R34</strain>
    </source>
</reference>
<dbReference type="PROSITE" id="PS00101">
    <property type="entry name" value="HEXAPEP_TRANSFERASES"/>
    <property type="match status" value="1"/>
</dbReference>
<dbReference type="Pfam" id="PF00132">
    <property type="entry name" value="Hexapep"/>
    <property type="match status" value="1"/>
</dbReference>
<evidence type="ECO:0000256" key="3">
    <source>
        <dbReference type="ARBA" id="ARBA00022737"/>
    </source>
</evidence>
<keyword evidence="4 5" id="KW-0012">Acyltransferase</keyword>
<dbReference type="GO" id="GO:0006535">
    <property type="term" value="P:cysteine biosynthetic process from serine"/>
    <property type="evidence" value="ECO:0007669"/>
    <property type="project" value="InterPro"/>
</dbReference>
<evidence type="ECO:0000313" key="7">
    <source>
        <dbReference type="EMBL" id="TRX41263.1"/>
    </source>
</evidence>
<gene>
    <name evidence="7" type="ORF">FNW21_03975</name>
</gene>
<dbReference type="OrthoDB" id="9814490at2"/>
<dbReference type="GO" id="GO:0005737">
    <property type="term" value="C:cytoplasm"/>
    <property type="evidence" value="ECO:0007669"/>
    <property type="project" value="InterPro"/>
</dbReference>
<comment type="catalytic activity">
    <reaction evidence="5">
        <text>L-serine + acetyl-CoA = O-acetyl-L-serine + CoA</text>
        <dbReference type="Rhea" id="RHEA:24560"/>
        <dbReference type="ChEBI" id="CHEBI:33384"/>
        <dbReference type="ChEBI" id="CHEBI:57287"/>
        <dbReference type="ChEBI" id="CHEBI:57288"/>
        <dbReference type="ChEBI" id="CHEBI:58340"/>
        <dbReference type="EC" id="2.3.1.30"/>
    </reaction>
</comment>
<dbReference type="PIRSF" id="PIRSF000441">
    <property type="entry name" value="CysE"/>
    <property type="match status" value="1"/>
</dbReference>
<evidence type="ECO:0000256" key="5">
    <source>
        <dbReference type="PIRNR" id="PIRNR000441"/>
    </source>
</evidence>
<dbReference type="RefSeq" id="WP_144255451.1">
    <property type="nucleotide sequence ID" value="NZ_VJZT01000003.1"/>
</dbReference>
<dbReference type="InterPro" id="IPR011004">
    <property type="entry name" value="Trimer_LpxA-like_sf"/>
</dbReference>
<dbReference type="InterPro" id="IPR005881">
    <property type="entry name" value="Ser_O-AcTrfase"/>
</dbReference>
<evidence type="ECO:0000256" key="2">
    <source>
        <dbReference type="ARBA" id="ARBA00022679"/>
    </source>
</evidence>
<proteinExistence type="inferred from homology"/>
<evidence type="ECO:0000256" key="6">
    <source>
        <dbReference type="SAM" id="Phobius"/>
    </source>
</evidence>
<feature type="transmembrane region" description="Helical" evidence="6">
    <location>
        <begin position="17"/>
        <end position="35"/>
    </location>
</feature>
<comment type="caution">
    <text evidence="7">The sequence shown here is derived from an EMBL/GenBank/DDBJ whole genome shotgun (WGS) entry which is preliminary data.</text>
</comment>
<dbReference type="PANTHER" id="PTHR42811">
    <property type="entry name" value="SERINE ACETYLTRANSFERASE"/>
    <property type="match status" value="1"/>
</dbReference>
<dbReference type="InterPro" id="IPR018357">
    <property type="entry name" value="Hexapep_transf_CS"/>
</dbReference>
<dbReference type="EC" id="2.3.1.30" evidence="5"/>
<name>A0A553E8W3_9FLAO</name>
<dbReference type="InterPro" id="IPR001451">
    <property type="entry name" value="Hexapep"/>
</dbReference>
<keyword evidence="3" id="KW-0677">Repeat</keyword>
<dbReference type="AlphaFoldDB" id="A0A553E8W3"/>
<dbReference type="Proteomes" id="UP000316371">
    <property type="component" value="Unassembled WGS sequence"/>
</dbReference>
<sequence>MTLLNLIVSDYKKHQKYGATFLVIVFLTQGFWAVFEYRIAHFFFKRLRIPVIRQILLFLCLLWQKGIEMITGISIPASACIGHSFYIGHFGGIIINAAAQIGYNCNIAQGVTIGVSGLEDKRGVPIVGNSVFIGANSVIAGKITVGNNAVIGACSFVNTSIAENTVVLGVPAVVISQKGSKGYI</sequence>
<dbReference type="Gene3D" id="2.160.10.10">
    <property type="entry name" value="Hexapeptide repeat proteins"/>
    <property type="match status" value="1"/>
</dbReference>
<keyword evidence="6" id="KW-1133">Transmembrane helix</keyword>
<accession>A0A553E8W3</accession>
<dbReference type="InterPro" id="IPR045304">
    <property type="entry name" value="LbH_SAT"/>
</dbReference>
<keyword evidence="8" id="KW-1185">Reference proteome</keyword>